<evidence type="ECO:0000313" key="5">
    <source>
        <dbReference type="Proteomes" id="UP000719412"/>
    </source>
</evidence>
<reference evidence="4" key="1">
    <citation type="journal article" date="2020" name="J Insects Food Feed">
        <title>The yellow mealworm (Tenebrio molitor) genome: a resource for the emerging insects as food and feed industry.</title>
        <authorList>
            <person name="Eriksson T."/>
            <person name="Andere A."/>
            <person name="Kelstrup H."/>
            <person name="Emery V."/>
            <person name="Picard C."/>
        </authorList>
    </citation>
    <scope>NUCLEOTIDE SEQUENCE</scope>
    <source>
        <strain evidence="4">Stoneville</strain>
        <tissue evidence="4">Whole head</tissue>
    </source>
</reference>
<dbReference type="InterPro" id="IPR010562">
    <property type="entry name" value="Haemolymph_juvenile_hormone-bd"/>
</dbReference>
<gene>
    <name evidence="4" type="ORF">GEV33_005822</name>
</gene>
<evidence type="ECO:0000256" key="2">
    <source>
        <dbReference type="ARBA" id="ARBA00023108"/>
    </source>
</evidence>
<evidence type="ECO:0008006" key="6">
    <source>
        <dbReference type="Google" id="ProtNLM"/>
    </source>
</evidence>
<organism evidence="4 5">
    <name type="scientific">Tenebrio molitor</name>
    <name type="common">Yellow mealworm beetle</name>
    <dbReference type="NCBI Taxonomy" id="7067"/>
    <lineage>
        <taxon>Eukaryota</taxon>
        <taxon>Metazoa</taxon>
        <taxon>Ecdysozoa</taxon>
        <taxon>Arthropoda</taxon>
        <taxon>Hexapoda</taxon>
        <taxon>Insecta</taxon>
        <taxon>Pterygota</taxon>
        <taxon>Neoptera</taxon>
        <taxon>Endopterygota</taxon>
        <taxon>Coleoptera</taxon>
        <taxon>Polyphaga</taxon>
        <taxon>Cucujiformia</taxon>
        <taxon>Tenebrionidae</taxon>
        <taxon>Tenebrio</taxon>
    </lineage>
</organism>
<dbReference type="GO" id="GO:0007623">
    <property type="term" value="P:circadian rhythm"/>
    <property type="evidence" value="ECO:0007669"/>
    <property type="project" value="UniProtKB-ARBA"/>
</dbReference>
<keyword evidence="1" id="KW-0732">Signal</keyword>
<dbReference type="GO" id="GO:0005615">
    <property type="term" value="C:extracellular space"/>
    <property type="evidence" value="ECO:0007669"/>
    <property type="project" value="TreeGrafter"/>
</dbReference>
<evidence type="ECO:0000256" key="3">
    <source>
        <dbReference type="ARBA" id="ARBA00060902"/>
    </source>
</evidence>
<dbReference type="PANTHER" id="PTHR11008:SF32">
    <property type="entry name" value="CIRCADIAN CLOCK-CONTROLLED PROTEIN DAYWAKE-RELATED"/>
    <property type="match status" value="1"/>
</dbReference>
<proteinExistence type="inferred from homology"/>
<dbReference type="FunFam" id="3.15.10.30:FF:000001">
    <property type="entry name" value="Takeout-like protein 1"/>
    <property type="match status" value="1"/>
</dbReference>
<sequence length="514" mass="58461">MDEYNLPCVDPFLIPLLDSEHVPLKYMNMKIFGHRKMDKMEATYYVYLSHIAKNLKLLKGFILEEYIDAGQRYKAVQNAISQLGKPIEEYHLPNLGHVLQPTGNTKSAAHSENSLPLKSRNIRVNGFTKPDSVKAKMNFGDNTLTLEVSYPEIRYEFDYEAKGRMFLLAFDSAGAGTATLKNVSYIVKFTLEEYLKDNKKYLRVVGSHLEMKPESITFYYENLFKDKALNDAFNREMSESWKEIFDKFSPPYQDTFGKGYAHIFNNFLKVYTVLLCLIFINLGCTSKLPATFKKCNRKRDDLDQCLSTAVADAVRQLGQPQSAIGLPSLEPLEIPSLTVGAGTGPVGFAQNFHNVKIKGLTKDFTLKAKMDTKENILNLEFVYADFRIEADYEIDGRILVLPIRGKGPGLLVLERVKLNFNFFLEEYEKKNKKHYRVTKSEMAIEPGSIQFTLSNLFDGDKALGDNINQVLNDNWKEVFADVKSGYESGLGQVISSLFQNLLDKVPISDLFDDK</sequence>
<keyword evidence="2" id="KW-0090">Biological rhythms</keyword>
<name>A0A8J6LCA0_TENMO</name>
<protein>
    <recommendedName>
        <fullName evidence="6">Protein takeout</fullName>
    </recommendedName>
</protein>
<dbReference type="AlphaFoldDB" id="A0A8J6LCA0"/>
<evidence type="ECO:0000256" key="1">
    <source>
        <dbReference type="ARBA" id="ARBA00022729"/>
    </source>
</evidence>
<dbReference type="InterPro" id="IPR038606">
    <property type="entry name" value="To_sf"/>
</dbReference>
<comment type="caution">
    <text evidence="4">The sequence shown here is derived from an EMBL/GenBank/DDBJ whole genome shotgun (WGS) entry which is preliminary data.</text>
</comment>
<dbReference type="SMART" id="SM00700">
    <property type="entry name" value="JHBP"/>
    <property type="match status" value="2"/>
</dbReference>
<reference evidence="4" key="2">
    <citation type="submission" date="2021-08" db="EMBL/GenBank/DDBJ databases">
        <authorList>
            <person name="Eriksson T."/>
        </authorList>
    </citation>
    <scope>NUCLEOTIDE SEQUENCE</scope>
    <source>
        <strain evidence="4">Stoneville</strain>
        <tissue evidence="4">Whole head</tissue>
    </source>
</reference>
<accession>A0A8J6LCA0</accession>
<dbReference type="Gene3D" id="3.15.10.30">
    <property type="entry name" value="Haemolymph juvenile hormone binding protein"/>
    <property type="match status" value="2"/>
</dbReference>
<comment type="similarity">
    <text evidence="3">Belongs to the TO family.</text>
</comment>
<dbReference type="EMBL" id="JABDTM020020560">
    <property type="protein sequence ID" value="KAH0816969.1"/>
    <property type="molecule type" value="Genomic_DNA"/>
</dbReference>
<dbReference type="Pfam" id="PF06585">
    <property type="entry name" value="JHBP"/>
    <property type="match status" value="2"/>
</dbReference>
<keyword evidence="5" id="KW-1185">Reference proteome</keyword>
<dbReference type="Proteomes" id="UP000719412">
    <property type="component" value="Unassembled WGS sequence"/>
</dbReference>
<dbReference type="PANTHER" id="PTHR11008">
    <property type="entry name" value="PROTEIN TAKEOUT-LIKE PROTEIN"/>
    <property type="match status" value="1"/>
</dbReference>
<evidence type="ECO:0000313" key="4">
    <source>
        <dbReference type="EMBL" id="KAH0816969.1"/>
    </source>
</evidence>